<keyword evidence="8" id="KW-1185">Reference proteome</keyword>
<accession>A0A7X2LZM8</accession>
<keyword evidence="5 6" id="KW-0472">Membrane</keyword>
<dbReference type="GO" id="GO:0005886">
    <property type="term" value="C:plasma membrane"/>
    <property type="evidence" value="ECO:0007669"/>
    <property type="project" value="UniProtKB-SubCell"/>
</dbReference>
<feature type="transmembrane region" description="Helical" evidence="6">
    <location>
        <begin position="39"/>
        <end position="57"/>
    </location>
</feature>
<dbReference type="Pfam" id="PF09678">
    <property type="entry name" value="Caa3_CtaG"/>
    <property type="match status" value="1"/>
</dbReference>
<feature type="transmembrane region" description="Helical" evidence="6">
    <location>
        <begin position="178"/>
        <end position="200"/>
    </location>
</feature>
<evidence type="ECO:0000256" key="6">
    <source>
        <dbReference type="SAM" id="Phobius"/>
    </source>
</evidence>
<feature type="transmembrane region" description="Helical" evidence="6">
    <location>
        <begin position="69"/>
        <end position="93"/>
    </location>
</feature>
<dbReference type="AlphaFoldDB" id="A0A7X2LZM8"/>
<dbReference type="OrthoDB" id="5024156at2"/>
<organism evidence="7 8">
    <name type="scientific">Metabacillus lacus</name>
    <dbReference type="NCBI Taxonomy" id="1983721"/>
    <lineage>
        <taxon>Bacteria</taxon>
        <taxon>Bacillati</taxon>
        <taxon>Bacillota</taxon>
        <taxon>Bacilli</taxon>
        <taxon>Bacillales</taxon>
        <taxon>Bacillaceae</taxon>
        <taxon>Metabacillus</taxon>
    </lineage>
</organism>
<evidence type="ECO:0000256" key="1">
    <source>
        <dbReference type="ARBA" id="ARBA00004651"/>
    </source>
</evidence>
<protein>
    <submittedName>
        <fullName evidence="7">Cytochrome c oxidase assembly protein</fullName>
    </submittedName>
</protein>
<keyword evidence="2" id="KW-1003">Cell membrane</keyword>
<comment type="caution">
    <text evidence="7">The sequence shown here is derived from an EMBL/GenBank/DDBJ whole genome shotgun (WGS) entry which is preliminary data.</text>
</comment>
<reference evidence="7 8" key="1">
    <citation type="submission" date="2019-11" db="EMBL/GenBank/DDBJ databases">
        <title>Bacillus lacus genome.</title>
        <authorList>
            <person name="Allen C.J."/>
            <person name="Newman J.D."/>
        </authorList>
    </citation>
    <scope>NUCLEOTIDE SEQUENCE [LARGE SCALE GENOMIC DNA]</scope>
    <source>
        <strain evidence="7 8">KCTC 33946</strain>
    </source>
</reference>
<evidence type="ECO:0000256" key="3">
    <source>
        <dbReference type="ARBA" id="ARBA00022692"/>
    </source>
</evidence>
<name>A0A7X2LZM8_9BACI</name>
<feature type="transmembrane region" description="Helical" evidence="6">
    <location>
        <begin position="220"/>
        <end position="239"/>
    </location>
</feature>
<evidence type="ECO:0000256" key="2">
    <source>
        <dbReference type="ARBA" id="ARBA00022475"/>
    </source>
</evidence>
<feature type="transmembrane region" description="Helical" evidence="6">
    <location>
        <begin position="6"/>
        <end position="27"/>
    </location>
</feature>
<sequence>MIVYQAALAVPFAAGIILYCAGSVMSRRTYKTWPWQRQLCWYGGSICALAAIIGPLADRAHHDFYFHMLGHLLLGMLAPLLMVLGAPMTLLFRSINTSTARQVTKLLKSWPARILTDPVTASLLNIGGLWLIYTTNVYALMHENGFLHLLIHFHVFAAGYLFTAAMIYIDPVSHPRPYLYRSAVLVAALAGHGILAKILYANPPLGVSEAQAQSGAMLMYYGGDAVDAVLIFLLCLQWYRSARPRAKLVSV</sequence>
<evidence type="ECO:0000256" key="5">
    <source>
        <dbReference type="ARBA" id="ARBA00023136"/>
    </source>
</evidence>
<dbReference type="Proteomes" id="UP000448867">
    <property type="component" value="Unassembled WGS sequence"/>
</dbReference>
<gene>
    <name evidence="7" type="ORF">GJU40_08050</name>
</gene>
<dbReference type="EMBL" id="WKKI01000011">
    <property type="protein sequence ID" value="MRX72112.1"/>
    <property type="molecule type" value="Genomic_DNA"/>
</dbReference>
<evidence type="ECO:0000313" key="7">
    <source>
        <dbReference type="EMBL" id="MRX72112.1"/>
    </source>
</evidence>
<dbReference type="RefSeq" id="WP_154307293.1">
    <property type="nucleotide sequence ID" value="NZ_WKKI01000011.1"/>
</dbReference>
<feature type="transmembrane region" description="Helical" evidence="6">
    <location>
        <begin position="145"/>
        <end position="169"/>
    </location>
</feature>
<keyword evidence="4 6" id="KW-1133">Transmembrane helix</keyword>
<evidence type="ECO:0000256" key="4">
    <source>
        <dbReference type="ARBA" id="ARBA00022989"/>
    </source>
</evidence>
<dbReference type="InterPro" id="IPR019108">
    <property type="entry name" value="Caa3_assmbl_CtaG-rel"/>
</dbReference>
<comment type="subcellular location">
    <subcellularLocation>
        <location evidence="1">Cell membrane</location>
        <topology evidence="1">Multi-pass membrane protein</topology>
    </subcellularLocation>
</comment>
<feature type="transmembrane region" description="Helical" evidence="6">
    <location>
        <begin position="114"/>
        <end position="133"/>
    </location>
</feature>
<keyword evidence="3 6" id="KW-0812">Transmembrane</keyword>
<proteinExistence type="predicted"/>
<evidence type="ECO:0000313" key="8">
    <source>
        <dbReference type="Proteomes" id="UP000448867"/>
    </source>
</evidence>